<sequence length="423" mass="45562">MNREPLESSTISGNLPQLTEPFSLAWLLHPVSTTDFIRSYWETAPLVVHRETPEYFSRLPGLDDVDELITATTSGPIRSVDDGLMVRTDARGTRTDRRFRLDAGGMPDVQEAYRAYHDGFSIVLNRIHHRSGVVARLCGALEVSLHHPVGANLYLTPRDSQGFLPHADTHDVFILQLHGTKEWHVADPLDSLPLASAKSGPLKSFSGFRAFTLRPGDVLYLPRGFPHEAVTGSSSSLHLTVGLHVFRWIDLVSEALALFADEHTGLRSALAPGFLDAPLDAARLATLADELARAAISQPLLMERAKARLGARVRATGKAAGGGHFRSIDAISGLTLDSVVARAHGVLCRAGSTAEEARVEFAGNYVSGPAFLAPALTFVAGHERFAVGELPGPLSAEDKIDLVGRLVSEGLLHCTDNDDGGES</sequence>
<dbReference type="GO" id="GO:0051864">
    <property type="term" value="F:histone H3K36 demethylase activity"/>
    <property type="evidence" value="ECO:0007669"/>
    <property type="project" value="TreeGrafter"/>
</dbReference>
<keyword evidence="6" id="KW-1185">Reference proteome</keyword>
<dbReference type="Proteomes" id="UP000646523">
    <property type="component" value="Unassembled WGS sequence"/>
</dbReference>
<gene>
    <name evidence="5" type="ORF">GCM10012289_13260</name>
</gene>
<evidence type="ECO:0000313" key="6">
    <source>
        <dbReference type="Proteomes" id="UP000646523"/>
    </source>
</evidence>
<dbReference type="AlphaFoldDB" id="A0A917YRD8"/>
<keyword evidence="3" id="KW-0408">Iron</keyword>
<dbReference type="Gene3D" id="2.60.120.650">
    <property type="entry name" value="Cupin"/>
    <property type="match status" value="1"/>
</dbReference>
<accession>A0A917YRD8</accession>
<dbReference type="Pfam" id="PF08007">
    <property type="entry name" value="JmjC_2"/>
    <property type="match status" value="1"/>
</dbReference>
<dbReference type="GO" id="GO:0046872">
    <property type="term" value="F:metal ion binding"/>
    <property type="evidence" value="ECO:0007669"/>
    <property type="project" value="UniProtKB-KW"/>
</dbReference>
<dbReference type="GO" id="GO:0032453">
    <property type="term" value="F:histone H3K4 demethylase activity"/>
    <property type="evidence" value="ECO:0007669"/>
    <property type="project" value="TreeGrafter"/>
</dbReference>
<name>A0A917YRD8_9ACTN</name>
<dbReference type="EMBL" id="BMNH01000002">
    <property type="protein sequence ID" value="GGO64258.1"/>
    <property type="molecule type" value="Genomic_DNA"/>
</dbReference>
<dbReference type="SUPFAM" id="SSF51197">
    <property type="entry name" value="Clavaminate synthase-like"/>
    <property type="match status" value="1"/>
</dbReference>
<evidence type="ECO:0000256" key="3">
    <source>
        <dbReference type="ARBA" id="ARBA00023004"/>
    </source>
</evidence>
<evidence type="ECO:0000313" key="5">
    <source>
        <dbReference type="EMBL" id="GGO64258.1"/>
    </source>
</evidence>
<reference evidence="5" key="2">
    <citation type="submission" date="2020-09" db="EMBL/GenBank/DDBJ databases">
        <authorList>
            <person name="Sun Q."/>
            <person name="Zhou Y."/>
        </authorList>
    </citation>
    <scope>NUCLEOTIDE SEQUENCE</scope>
    <source>
        <strain evidence="5">CGMCC 4.7368</strain>
    </source>
</reference>
<evidence type="ECO:0000256" key="1">
    <source>
        <dbReference type="ARBA" id="ARBA00001954"/>
    </source>
</evidence>
<evidence type="ECO:0000256" key="2">
    <source>
        <dbReference type="ARBA" id="ARBA00022723"/>
    </source>
</evidence>
<comment type="caution">
    <text evidence="5">The sequence shown here is derived from an EMBL/GenBank/DDBJ whole genome shotgun (WGS) entry which is preliminary data.</text>
</comment>
<keyword evidence="2" id="KW-0479">Metal-binding</keyword>
<evidence type="ECO:0000259" key="4">
    <source>
        <dbReference type="PROSITE" id="PS51184"/>
    </source>
</evidence>
<proteinExistence type="predicted"/>
<comment type="cofactor">
    <cofactor evidence="1">
        <name>Fe(2+)</name>
        <dbReference type="ChEBI" id="CHEBI:29033"/>
    </cofactor>
</comment>
<dbReference type="InterPro" id="IPR003347">
    <property type="entry name" value="JmjC_dom"/>
</dbReference>
<protein>
    <recommendedName>
        <fullName evidence="4">JmjC domain-containing protein</fullName>
    </recommendedName>
</protein>
<reference evidence="5" key="1">
    <citation type="journal article" date="2014" name="Int. J. Syst. Evol. Microbiol.">
        <title>Complete genome sequence of Corynebacterium casei LMG S-19264T (=DSM 44701T), isolated from a smear-ripened cheese.</title>
        <authorList>
            <consortium name="US DOE Joint Genome Institute (JGI-PGF)"/>
            <person name="Walter F."/>
            <person name="Albersmeier A."/>
            <person name="Kalinowski J."/>
            <person name="Ruckert C."/>
        </authorList>
    </citation>
    <scope>NUCLEOTIDE SEQUENCE</scope>
    <source>
        <strain evidence="5">CGMCC 4.7368</strain>
    </source>
</reference>
<dbReference type="RefSeq" id="WP_189123049.1">
    <property type="nucleotide sequence ID" value="NZ_BMNH01000002.1"/>
</dbReference>
<dbReference type="PANTHER" id="PTHR13096:SF9">
    <property type="entry name" value="BIFUNCTIONAL LYSINE-SPECIFIC DEMETHYLASE AND HISTIDYL-HYDROXYLASE"/>
    <property type="match status" value="1"/>
</dbReference>
<organism evidence="5 6">
    <name type="scientific">Nonomuraea cavernae</name>
    <dbReference type="NCBI Taxonomy" id="2045107"/>
    <lineage>
        <taxon>Bacteria</taxon>
        <taxon>Bacillati</taxon>
        <taxon>Actinomycetota</taxon>
        <taxon>Actinomycetes</taxon>
        <taxon>Streptosporangiales</taxon>
        <taxon>Streptosporangiaceae</taxon>
        <taxon>Nonomuraea</taxon>
    </lineage>
</organism>
<dbReference type="InterPro" id="IPR039994">
    <property type="entry name" value="NO66-like"/>
</dbReference>
<feature type="domain" description="JmjC" evidence="4">
    <location>
        <begin position="112"/>
        <end position="260"/>
    </location>
</feature>
<dbReference type="PROSITE" id="PS51184">
    <property type="entry name" value="JMJC"/>
    <property type="match status" value="1"/>
</dbReference>
<dbReference type="PANTHER" id="PTHR13096">
    <property type="entry name" value="MINA53 MYC INDUCED NUCLEAR ANTIGEN"/>
    <property type="match status" value="1"/>
</dbReference>